<dbReference type="AlphaFoldDB" id="A0A941AY70"/>
<dbReference type="PANTHER" id="PTHR30203">
    <property type="entry name" value="OUTER MEMBRANE CATION EFFLUX PROTEIN"/>
    <property type="match status" value="1"/>
</dbReference>
<comment type="caution">
    <text evidence="2">The sequence shown here is derived from an EMBL/GenBank/DDBJ whole genome shotgun (WGS) entry which is preliminary data.</text>
</comment>
<organism evidence="2 3">
    <name type="scientific">Flavobacterium geliluteum</name>
    <dbReference type="NCBI Taxonomy" id="2816120"/>
    <lineage>
        <taxon>Bacteria</taxon>
        <taxon>Pseudomonadati</taxon>
        <taxon>Bacteroidota</taxon>
        <taxon>Flavobacteriia</taxon>
        <taxon>Flavobacteriales</taxon>
        <taxon>Flavobacteriaceae</taxon>
        <taxon>Flavobacterium</taxon>
    </lineage>
</organism>
<keyword evidence="3" id="KW-1185">Reference proteome</keyword>
<dbReference type="EMBL" id="JAGFBV010000044">
    <property type="protein sequence ID" value="MBP4140005.1"/>
    <property type="molecule type" value="Genomic_DNA"/>
</dbReference>
<accession>A0A941AY70</accession>
<dbReference type="InterPro" id="IPR010131">
    <property type="entry name" value="MdtP/NodT-like"/>
</dbReference>
<dbReference type="SUPFAM" id="SSF56954">
    <property type="entry name" value="Outer membrane efflux proteins (OEP)"/>
    <property type="match status" value="1"/>
</dbReference>
<sequence length="476" mass="55772">MNSKIIFISIFFCSQLLYPQRTYRVNDFINNIYSSTEISNINKNQSIKIKENSLFNKSFLPDVSLGFTLPSYNRSISEILQPDGTYAFRESNNANSRVNLTVSQKLPFTGGQLSVTNSFNRLDNFDQGDVTTSYSASWLGISLSQPLNFFNDMKWDQRIQHARYKGNEIEYKRVQIEVKKKAVEEYFQILEIKNEKIINDKALQTADIYKKVFKKLINAGRLIAYDSIDIELKVLDLQKRSRFLSKSESLKTESINHFFNSKIINDNDYFETPKLQLDLKDKQYYMDRYLELFAVMENSRLLGLEKSVKRLESSRFYSANVTIGAGFNNASNYYYDIFQNPNQSQNFSISLSVPLLDFGRKRTELEISRTQYDIETSNLKQEKLLTLDRINFLYEEVKDLSESLAIEEDRLKLLTIKLKRMETLLFAHNILLKEYSEIENEYFNTVSERIDILKNCYEKITEIELITLIDILKNEN</sequence>
<evidence type="ECO:0000313" key="3">
    <source>
        <dbReference type="Proteomes" id="UP000675047"/>
    </source>
</evidence>
<reference evidence="2 3" key="1">
    <citation type="submission" date="2021-03" db="EMBL/GenBank/DDBJ databases">
        <title>Flavobacterium Flabelliformis Sp. Nov. And Flavobacterium Geliluteum Sp. Nov., Two Novel Multidrug Resistant Psychrophilic Species Isolated From Antarctica.</title>
        <authorList>
            <person name="Kralova S."/>
            <person name="Busse H.J."/>
            <person name="Bezdicek M."/>
            <person name="Nykrynova M."/>
            <person name="Kroupova E."/>
            <person name="Krsek D."/>
            <person name="Sedlacek I."/>
        </authorList>
    </citation>
    <scope>NUCLEOTIDE SEQUENCE [LARGE SCALE GENOMIC DNA]</scope>
    <source>
        <strain evidence="2 3">P7388</strain>
    </source>
</reference>
<evidence type="ECO:0000256" key="1">
    <source>
        <dbReference type="SAM" id="Coils"/>
    </source>
</evidence>
<dbReference type="GO" id="GO:0015562">
    <property type="term" value="F:efflux transmembrane transporter activity"/>
    <property type="evidence" value="ECO:0007669"/>
    <property type="project" value="InterPro"/>
</dbReference>
<feature type="coiled-coil region" evidence="1">
    <location>
        <begin position="390"/>
        <end position="424"/>
    </location>
</feature>
<gene>
    <name evidence="2" type="ORF">J3495_18180</name>
</gene>
<dbReference type="Gene3D" id="1.20.1600.10">
    <property type="entry name" value="Outer membrane efflux proteins (OEP)"/>
    <property type="match status" value="1"/>
</dbReference>
<proteinExistence type="predicted"/>
<keyword evidence="1" id="KW-0175">Coiled coil</keyword>
<protein>
    <submittedName>
        <fullName evidence="2">TolC family protein</fullName>
    </submittedName>
</protein>
<dbReference type="Proteomes" id="UP000675047">
    <property type="component" value="Unassembled WGS sequence"/>
</dbReference>
<evidence type="ECO:0000313" key="2">
    <source>
        <dbReference type="EMBL" id="MBP4140005.1"/>
    </source>
</evidence>
<name>A0A941AY70_9FLAO</name>